<dbReference type="AlphaFoldDB" id="A0A9D2QRG7"/>
<evidence type="ECO:0000256" key="3">
    <source>
        <dbReference type="ARBA" id="ARBA00022960"/>
    </source>
</evidence>
<evidence type="ECO:0000256" key="6">
    <source>
        <dbReference type="SAM" id="Phobius"/>
    </source>
</evidence>
<dbReference type="GO" id="GO:0015648">
    <property type="term" value="F:lipid-linked peptidoglycan transporter activity"/>
    <property type="evidence" value="ECO:0007669"/>
    <property type="project" value="TreeGrafter"/>
</dbReference>
<dbReference type="InterPro" id="IPR001182">
    <property type="entry name" value="FtsW/RodA"/>
</dbReference>
<accession>A0A9D2QRG7</accession>
<gene>
    <name evidence="7" type="ORF">H9914_04785</name>
</gene>
<name>A0A9D2QRG7_9FIRM</name>
<dbReference type="PANTHER" id="PTHR30474">
    <property type="entry name" value="CELL CYCLE PROTEIN"/>
    <property type="match status" value="1"/>
</dbReference>
<feature type="transmembrane region" description="Helical" evidence="6">
    <location>
        <begin position="67"/>
        <end position="84"/>
    </location>
</feature>
<sequence length="376" mass="41665">MIKLYKLRDYDFRLVIALVVLSFIGVLLVGSADASLQNRQLMGMILGLVLMVVISLMDFSWVLNFSWLLYAGNILLLLAVLLFGNDANGATRWISIGGFRFQPTELAKIILILFFARFFMEHEEDLNTLRTLLKSFILLAVPLILILRQPDLKNTLTIVILFCMIIYMAGLSYKIIGGALLVAIPLAVVILFIIMQPNQKLIPDYQRNRIMSFLNSEEDEYSDSVLQQENSVMAIGSGQLTGKGLNNNEVSSANNGDFVSENQTDFIFSVAGEELGFIGCAAILLLLLFIIFECIRISLRAKDLSGKLICSGMGALVGIQSFINIGVVTNILPNTGTPLPFVSYGLTSMVSLYIGMGLVLNVGLQRYKKYREVDES</sequence>
<dbReference type="EMBL" id="DWUY01000102">
    <property type="protein sequence ID" value="HJD28298.1"/>
    <property type="molecule type" value="Genomic_DNA"/>
</dbReference>
<feature type="transmembrane region" description="Helical" evidence="6">
    <location>
        <begin position="41"/>
        <end position="60"/>
    </location>
</feature>
<evidence type="ECO:0000256" key="5">
    <source>
        <dbReference type="ARBA" id="ARBA00023136"/>
    </source>
</evidence>
<comment type="subcellular location">
    <subcellularLocation>
        <location evidence="1">Membrane</location>
        <topology evidence="1">Multi-pass membrane protein</topology>
    </subcellularLocation>
</comment>
<keyword evidence="4 6" id="KW-1133">Transmembrane helix</keyword>
<reference evidence="7" key="1">
    <citation type="journal article" date="2021" name="PeerJ">
        <title>Extensive microbial diversity within the chicken gut microbiome revealed by metagenomics and culture.</title>
        <authorList>
            <person name="Gilroy R."/>
            <person name="Ravi A."/>
            <person name="Getino M."/>
            <person name="Pursley I."/>
            <person name="Horton D.L."/>
            <person name="Alikhan N.F."/>
            <person name="Baker D."/>
            <person name="Gharbi K."/>
            <person name="Hall N."/>
            <person name="Watson M."/>
            <person name="Adriaenssens E.M."/>
            <person name="Foster-Nyarko E."/>
            <person name="Jarju S."/>
            <person name="Secka A."/>
            <person name="Antonio M."/>
            <person name="Oren A."/>
            <person name="Chaudhuri R.R."/>
            <person name="La Ragione R."/>
            <person name="Hildebrand F."/>
            <person name="Pallen M.J."/>
        </authorList>
    </citation>
    <scope>NUCLEOTIDE SEQUENCE</scope>
    <source>
        <strain evidence="7">ChiBcec6-4105</strain>
    </source>
</reference>
<organism evidence="7 8">
    <name type="scientific">Candidatus Blautia avicola</name>
    <dbReference type="NCBI Taxonomy" id="2838483"/>
    <lineage>
        <taxon>Bacteria</taxon>
        <taxon>Bacillati</taxon>
        <taxon>Bacillota</taxon>
        <taxon>Clostridia</taxon>
        <taxon>Lachnospirales</taxon>
        <taxon>Lachnospiraceae</taxon>
        <taxon>Blautia</taxon>
    </lineage>
</organism>
<feature type="transmembrane region" description="Helical" evidence="6">
    <location>
        <begin position="132"/>
        <end position="149"/>
    </location>
</feature>
<dbReference type="PANTHER" id="PTHR30474:SF1">
    <property type="entry name" value="PEPTIDOGLYCAN GLYCOSYLTRANSFERASE MRDB"/>
    <property type="match status" value="1"/>
</dbReference>
<reference evidence="7" key="2">
    <citation type="submission" date="2021-04" db="EMBL/GenBank/DDBJ databases">
        <authorList>
            <person name="Gilroy R."/>
        </authorList>
    </citation>
    <scope>NUCLEOTIDE SEQUENCE</scope>
    <source>
        <strain evidence="7">ChiBcec6-4105</strain>
    </source>
</reference>
<keyword evidence="2 6" id="KW-0812">Transmembrane</keyword>
<keyword evidence="3" id="KW-0133">Cell shape</keyword>
<dbReference type="GO" id="GO:0051301">
    <property type="term" value="P:cell division"/>
    <property type="evidence" value="ECO:0007669"/>
    <property type="project" value="InterPro"/>
</dbReference>
<protein>
    <submittedName>
        <fullName evidence="7">Rod shape-determining protein RodA</fullName>
    </submittedName>
</protein>
<feature type="transmembrane region" description="Helical" evidence="6">
    <location>
        <begin position="178"/>
        <end position="195"/>
    </location>
</feature>
<evidence type="ECO:0000256" key="4">
    <source>
        <dbReference type="ARBA" id="ARBA00022989"/>
    </source>
</evidence>
<comment type="caution">
    <text evidence="7">The sequence shown here is derived from an EMBL/GenBank/DDBJ whole genome shotgun (WGS) entry which is preliminary data.</text>
</comment>
<proteinExistence type="predicted"/>
<feature type="transmembrane region" description="Helical" evidence="6">
    <location>
        <begin position="12"/>
        <end position="29"/>
    </location>
</feature>
<dbReference type="GO" id="GO:0008360">
    <property type="term" value="P:regulation of cell shape"/>
    <property type="evidence" value="ECO:0007669"/>
    <property type="project" value="UniProtKB-KW"/>
</dbReference>
<dbReference type="Proteomes" id="UP000823892">
    <property type="component" value="Unassembled WGS sequence"/>
</dbReference>
<feature type="transmembrane region" description="Helical" evidence="6">
    <location>
        <begin position="155"/>
        <end position="171"/>
    </location>
</feature>
<dbReference type="GO" id="GO:0005886">
    <property type="term" value="C:plasma membrane"/>
    <property type="evidence" value="ECO:0007669"/>
    <property type="project" value="TreeGrafter"/>
</dbReference>
<feature type="transmembrane region" description="Helical" evidence="6">
    <location>
        <begin position="104"/>
        <end position="120"/>
    </location>
</feature>
<evidence type="ECO:0000313" key="7">
    <source>
        <dbReference type="EMBL" id="HJD28298.1"/>
    </source>
</evidence>
<keyword evidence="5 6" id="KW-0472">Membrane</keyword>
<dbReference type="GO" id="GO:0032153">
    <property type="term" value="C:cell division site"/>
    <property type="evidence" value="ECO:0007669"/>
    <property type="project" value="TreeGrafter"/>
</dbReference>
<evidence type="ECO:0000256" key="1">
    <source>
        <dbReference type="ARBA" id="ARBA00004141"/>
    </source>
</evidence>
<feature type="transmembrane region" description="Helical" evidence="6">
    <location>
        <begin position="308"/>
        <end position="329"/>
    </location>
</feature>
<evidence type="ECO:0000256" key="2">
    <source>
        <dbReference type="ARBA" id="ARBA00022692"/>
    </source>
</evidence>
<feature type="transmembrane region" description="Helical" evidence="6">
    <location>
        <begin position="341"/>
        <end position="364"/>
    </location>
</feature>
<feature type="transmembrane region" description="Helical" evidence="6">
    <location>
        <begin position="275"/>
        <end position="296"/>
    </location>
</feature>
<dbReference type="Pfam" id="PF01098">
    <property type="entry name" value="FTSW_RODA_SPOVE"/>
    <property type="match status" value="1"/>
</dbReference>
<evidence type="ECO:0000313" key="8">
    <source>
        <dbReference type="Proteomes" id="UP000823892"/>
    </source>
</evidence>